<name>A0ACB9QQN6_9MYRT</name>
<comment type="caution">
    <text evidence="1">The sequence shown here is derived from an EMBL/GenBank/DDBJ whole genome shotgun (WGS) entry which is preliminary data.</text>
</comment>
<reference evidence="2" key="1">
    <citation type="journal article" date="2023" name="Front. Plant Sci.">
        <title>Chromosomal-level genome assembly of Melastoma candidum provides insights into trichome evolution.</title>
        <authorList>
            <person name="Zhong Y."/>
            <person name="Wu W."/>
            <person name="Sun C."/>
            <person name="Zou P."/>
            <person name="Liu Y."/>
            <person name="Dai S."/>
            <person name="Zhou R."/>
        </authorList>
    </citation>
    <scope>NUCLEOTIDE SEQUENCE [LARGE SCALE GENOMIC DNA]</scope>
</reference>
<accession>A0ACB9QQN6</accession>
<sequence>MPMASRIWASTKCPIRALAMTGMVTADLMSLMSWGSLMRATPPWARMSAGTRSRAITAQAPASSAMRACSGVTTSMMTPPRSIWASPTLTEKVDFLVSVRAPVP</sequence>
<evidence type="ECO:0000313" key="2">
    <source>
        <dbReference type="Proteomes" id="UP001057402"/>
    </source>
</evidence>
<dbReference type="EMBL" id="CM042884">
    <property type="protein sequence ID" value="KAI4368894.1"/>
    <property type="molecule type" value="Genomic_DNA"/>
</dbReference>
<organism evidence="1 2">
    <name type="scientific">Melastoma candidum</name>
    <dbReference type="NCBI Taxonomy" id="119954"/>
    <lineage>
        <taxon>Eukaryota</taxon>
        <taxon>Viridiplantae</taxon>
        <taxon>Streptophyta</taxon>
        <taxon>Embryophyta</taxon>
        <taxon>Tracheophyta</taxon>
        <taxon>Spermatophyta</taxon>
        <taxon>Magnoliopsida</taxon>
        <taxon>eudicotyledons</taxon>
        <taxon>Gunneridae</taxon>
        <taxon>Pentapetalae</taxon>
        <taxon>rosids</taxon>
        <taxon>malvids</taxon>
        <taxon>Myrtales</taxon>
        <taxon>Melastomataceae</taxon>
        <taxon>Melastomatoideae</taxon>
        <taxon>Melastomateae</taxon>
        <taxon>Melastoma</taxon>
    </lineage>
</organism>
<proteinExistence type="predicted"/>
<protein>
    <submittedName>
        <fullName evidence="1">Uncharacterized protein</fullName>
    </submittedName>
</protein>
<evidence type="ECO:0000313" key="1">
    <source>
        <dbReference type="EMBL" id="KAI4368894.1"/>
    </source>
</evidence>
<gene>
    <name evidence="1" type="ORF">MLD38_017401</name>
</gene>
<dbReference type="Proteomes" id="UP001057402">
    <property type="component" value="Chromosome 5"/>
</dbReference>
<keyword evidence="2" id="KW-1185">Reference proteome</keyword>